<keyword evidence="2" id="KW-1185">Reference proteome</keyword>
<dbReference type="GO" id="GO:0005198">
    <property type="term" value="F:structural molecule activity"/>
    <property type="evidence" value="ECO:0007669"/>
    <property type="project" value="InterPro"/>
</dbReference>
<dbReference type="EMBL" id="VIAR01000002">
    <property type="protein sequence ID" value="TQD40245.1"/>
    <property type="molecule type" value="Genomic_DNA"/>
</dbReference>
<dbReference type="Pfam" id="PF06841">
    <property type="entry name" value="Phage_T4_gp19"/>
    <property type="match status" value="1"/>
</dbReference>
<gene>
    <name evidence="1" type="ORF">FKR84_03340</name>
</gene>
<organism evidence="1 2">
    <name type="scientific">Haloflavibacter putidus</name>
    <dbReference type="NCBI Taxonomy" id="2576776"/>
    <lineage>
        <taxon>Bacteria</taxon>
        <taxon>Pseudomonadati</taxon>
        <taxon>Bacteroidota</taxon>
        <taxon>Flavobacteriia</taxon>
        <taxon>Flavobacteriales</taxon>
        <taxon>Flavobacteriaceae</taxon>
        <taxon>Haloflavibacter</taxon>
    </lineage>
</organism>
<dbReference type="NCBIfam" id="TIGR02241">
    <property type="entry name" value="conserved hypothetical phage tail region protein"/>
    <property type="match status" value="1"/>
</dbReference>
<dbReference type="InterPro" id="IPR010667">
    <property type="entry name" value="Phage_T4_Gp19"/>
</dbReference>
<dbReference type="Proteomes" id="UP000317169">
    <property type="component" value="Unassembled WGS sequence"/>
</dbReference>
<evidence type="ECO:0000313" key="2">
    <source>
        <dbReference type="Proteomes" id="UP000317169"/>
    </source>
</evidence>
<accession>A0A508A000</accession>
<name>A0A508A000_9FLAO</name>
<dbReference type="RefSeq" id="WP_141420775.1">
    <property type="nucleotide sequence ID" value="NZ_VIAR01000002.1"/>
</dbReference>
<evidence type="ECO:0000313" key="1">
    <source>
        <dbReference type="EMBL" id="TQD40245.1"/>
    </source>
</evidence>
<dbReference type="OrthoDB" id="9799891at2"/>
<dbReference type="InterPro" id="IPR011747">
    <property type="entry name" value="CHP02241"/>
</dbReference>
<protein>
    <submittedName>
        <fullName evidence="1">Phage tail protein</fullName>
    </submittedName>
</protein>
<comment type="caution">
    <text evidence="1">The sequence shown here is derived from an EMBL/GenBank/DDBJ whole genome shotgun (WGS) entry which is preliminary data.</text>
</comment>
<sequence length="149" mass="17571">MNYPPLNMHFVVKFKHKEFSKDIHFQSVNGLKASICKTEESKLEKVHFENLVLKRAYEPDSRLIGWCMNRINNHKTQAVNLVISLLNSEHKMLSGWIIEKAIPVSWSVEELHAQETRILIERIELEYKFFEVLNSQGEIIAPKEKKRIR</sequence>
<proteinExistence type="predicted"/>
<dbReference type="AlphaFoldDB" id="A0A508A000"/>
<reference evidence="1 2" key="1">
    <citation type="submission" date="2019-06" db="EMBL/GenBank/DDBJ databases">
        <title>Flavibacter putida gen. nov., sp. nov., a novel marine bacterium of the family Flavobacteriaceae isolated from coastal seawater.</title>
        <authorList>
            <person name="Feng X."/>
        </authorList>
    </citation>
    <scope>NUCLEOTIDE SEQUENCE [LARGE SCALE GENOMIC DNA]</scope>
    <source>
        <strain evidence="1 2">PLHSN227</strain>
    </source>
</reference>